<accession>A0ABS8SWV0</accession>
<comment type="caution">
    <text evidence="1">The sequence shown here is derived from an EMBL/GenBank/DDBJ whole genome shotgun (WGS) entry which is preliminary data.</text>
</comment>
<reference evidence="1 2" key="1">
    <citation type="journal article" date="2021" name="BMC Genomics">
        <title>Datura genome reveals duplications of psychoactive alkaloid biosynthetic genes and high mutation rate following tissue culture.</title>
        <authorList>
            <person name="Rajewski A."/>
            <person name="Carter-House D."/>
            <person name="Stajich J."/>
            <person name="Litt A."/>
        </authorList>
    </citation>
    <scope>NUCLEOTIDE SEQUENCE [LARGE SCALE GENOMIC DNA]</scope>
    <source>
        <strain evidence="1">AR-01</strain>
    </source>
</reference>
<dbReference type="EMBL" id="JACEIK010000878">
    <property type="protein sequence ID" value="MCD7463326.1"/>
    <property type="molecule type" value="Genomic_DNA"/>
</dbReference>
<keyword evidence="2" id="KW-1185">Reference proteome</keyword>
<evidence type="ECO:0000313" key="2">
    <source>
        <dbReference type="Proteomes" id="UP000823775"/>
    </source>
</evidence>
<name>A0ABS8SWV0_DATST</name>
<evidence type="ECO:0000313" key="1">
    <source>
        <dbReference type="EMBL" id="MCD7463326.1"/>
    </source>
</evidence>
<organism evidence="1 2">
    <name type="scientific">Datura stramonium</name>
    <name type="common">Jimsonweed</name>
    <name type="synonym">Common thornapple</name>
    <dbReference type="NCBI Taxonomy" id="4076"/>
    <lineage>
        <taxon>Eukaryota</taxon>
        <taxon>Viridiplantae</taxon>
        <taxon>Streptophyta</taxon>
        <taxon>Embryophyta</taxon>
        <taxon>Tracheophyta</taxon>
        <taxon>Spermatophyta</taxon>
        <taxon>Magnoliopsida</taxon>
        <taxon>eudicotyledons</taxon>
        <taxon>Gunneridae</taxon>
        <taxon>Pentapetalae</taxon>
        <taxon>asterids</taxon>
        <taxon>lamiids</taxon>
        <taxon>Solanales</taxon>
        <taxon>Solanaceae</taxon>
        <taxon>Solanoideae</taxon>
        <taxon>Datureae</taxon>
        <taxon>Datura</taxon>
    </lineage>
</organism>
<proteinExistence type="predicted"/>
<sequence>MLTLARGGENRFLEGEEAYKSVLLGSFSIDVDAAPLFYLVSICTKGTSSQLCIRHFLVTNHLLLLDGQSSDAENTFPPSAWYDASGHLTLVSLDQPIL</sequence>
<gene>
    <name evidence="1" type="ORF">HAX54_050354</name>
</gene>
<dbReference type="Proteomes" id="UP000823775">
    <property type="component" value="Unassembled WGS sequence"/>
</dbReference>
<protein>
    <submittedName>
        <fullName evidence="1">Uncharacterized protein</fullName>
    </submittedName>
</protein>